<dbReference type="Proteomes" id="UP000008311">
    <property type="component" value="Unassembled WGS sequence"/>
</dbReference>
<evidence type="ECO:0000313" key="2">
    <source>
        <dbReference type="Proteomes" id="UP000008311"/>
    </source>
</evidence>
<sequence>MQLTLPKTDKELVVTRPCDVAVPGPSGSTEITGTNVVGATALREWKYQSPEVNITGTYGTDQSSDLSPSWASGDDISYDFLFDLDAEDFYQIPESTLIANDTNHATNNVREGDGGINTNGILKSDVSDQFPAKNWERDECVQADDLDSSAIMSLLSFLDADVDL</sequence>
<protein>
    <submittedName>
        <fullName evidence="1">Uncharacterized protein</fullName>
    </submittedName>
</protein>
<dbReference type="AlphaFoldDB" id="B9RB40"/>
<gene>
    <name evidence="1" type="ORF">RCOM_1510840</name>
</gene>
<dbReference type="FunCoup" id="B9RB40">
    <property type="interactions" value="1"/>
</dbReference>
<reference evidence="2" key="1">
    <citation type="journal article" date="2010" name="Nat. Biotechnol.">
        <title>Draft genome sequence of the oilseed species Ricinus communis.</title>
        <authorList>
            <person name="Chan A.P."/>
            <person name="Crabtree J."/>
            <person name="Zhao Q."/>
            <person name="Lorenzi H."/>
            <person name="Orvis J."/>
            <person name="Puiu D."/>
            <person name="Melake-Berhan A."/>
            <person name="Jones K.M."/>
            <person name="Redman J."/>
            <person name="Chen G."/>
            <person name="Cahoon E.B."/>
            <person name="Gedil M."/>
            <person name="Stanke M."/>
            <person name="Haas B.J."/>
            <person name="Wortman J.R."/>
            <person name="Fraser-Liggett C.M."/>
            <person name="Ravel J."/>
            <person name="Rabinowicz P.D."/>
        </authorList>
    </citation>
    <scope>NUCLEOTIDE SEQUENCE [LARGE SCALE GENOMIC DNA]</scope>
    <source>
        <strain evidence="2">cv. Hale</strain>
    </source>
</reference>
<dbReference type="InParanoid" id="B9RB40"/>
<accession>B9RB40</accession>
<proteinExistence type="predicted"/>
<keyword evidence="2" id="KW-1185">Reference proteome</keyword>
<evidence type="ECO:0000313" key="1">
    <source>
        <dbReference type="EMBL" id="EEF52017.1"/>
    </source>
</evidence>
<name>B9RB40_RICCO</name>
<dbReference type="EMBL" id="EQ973773">
    <property type="protein sequence ID" value="EEF52017.1"/>
    <property type="molecule type" value="Genomic_DNA"/>
</dbReference>
<organism evidence="1 2">
    <name type="scientific">Ricinus communis</name>
    <name type="common">Castor bean</name>
    <dbReference type="NCBI Taxonomy" id="3988"/>
    <lineage>
        <taxon>Eukaryota</taxon>
        <taxon>Viridiplantae</taxon>
        <taxon>Streptophyta</taxon>
        <taxon>Embryophyta</taxon>
        <taxon>Tracheophyta</taxon>
        <taxon>Spermatophyta</taxon>
        <taxon>Magnoliopsida</taxon>
        <taxon>eudicotyledons</taxon>
        <taxon>Gunneridae</taxon>
        <taxon>Pentapetalae</taxon>
        <taxon>rosids</taxon>
        <taxon>fabids</taxon>
        <taxon>Malpighiales</taxon>
        <taxon>Euphorbiaceae</taxon>
        <taxon>Acalyphoideae</taxon>
        <taxon>Acalypheae</taxon>
        <taxon>Ricinus</taxon>
    </lineage>
</organism>